<dbReference type="PANTHER" id="PTHR42845">
    <property type="entry name" value="COENZYME F420-REDUCING HYDROGENASE, GAMMA SUBUNIT"/>
    <property type="match status" value="1"/>
</dbReference>
<dbReference type="InterPro" id="IPR051349">
    <property type="entry name" value="Hydrogenase_assoc-protein"/>
</dbReference>
<proteinExistence type="predicted"/>
<accession>A0A235BYK1</accession>
<dbReference type="AlphaFoldDB" id="A0A235BYK1"/>
<evidence type="ECO:0000313" key="4">
    <source>
        <dbReference type="Proteomes" id="UP000215215"/>
    </source>
</evidence>
<sequence length="324" mass="35616">MGKPKFAFYWCASCGGCEEAVIDLNEKILDLTAAVDIVFWPVALDFKYADVRSMGKGEIDVSFINGAIRSSEQREMAELLSKKSKTVIAFGSCAHLGGIPGLANFWRRKDIFERVYESVPTVKNPEHILPKMESKVDGYKLNLPEFYDTVSALDQVIPVDYYLPGCPPAPELITDAIDAILKNKLPKKGSVLAPDKALCDTCPLADSKPDKLSIKEIKRPHEIKLDPEKCFLAQGVICLGPVTRSGCGECCINANMPCRGCMGPTKAAIDQGAKGISFIASILGVEDEENTSDEDVRDLIKQIVDPAGTFYRFSLPYSLLKRKR</sequence>
<comment type="caution">
    <text evidence="3">The sequence shown here is derived from an EMBL/GenBank/DDBJ whole genome shotgun (WGS) entry which is preliminary data.</text>
</comment>
<dbReference type="Pfam" id="PF01058">
    <property type="entry name" value="Oxidored_q6"/>
    <property type="match status" value="1"/>
</dbReference>
<gene>
    <name evidence="3" type="ORF">CH333_03005</name>
</gene>
<dbReference type="Proteomes" id="UP000215215">
    <property type="component" value="Unassembled WGS sequence"/>
</dbReference>
<feature type="domain" description="NADH:ubiquinone oxidoreductase-like 20kDa subunit" evidence="2">
    <location>
        <begin position="14"/>
        <end position="179"/>
    </location>
</feature>
<dbReference type="GO" id="GO:0016491">
    <property type="term" value="F:oxidoreductase activity"/>
    <property type="evidence" value="ECO:0007669"/>
    <property type="project" value="UniProtKB-KW"/>
</dbReference>
<dbReference type="GO" id="GO:0051536">
    <property type="term" value="F:iron-sulfur cluster binding"/>
    <property type="evidence" value="ECO:0007669"/>
    <property type="project" value="InterPro"/>
</dbReference>
<evidence type="ECO:0000256" key="1">
    <source>
        <dbReference type="ARBA" id="ARBA00023002"/>
    </source>
</evidence>
<evidence type="ECO:0000259" key="2">
    <source>
        <dbReference type="Pfam" id="PF01058"/>
    </source>
</evidence>
<dbReference type="SUPFAM" id="SSF56770">
    <property type="entry name" value="HydA/Nqo6-like"/>
    <property type="match status" value="1"/>
</dbReference>
<reference evidence="3 4" key="1">
    <citation type="submission" date="2017-07" db="EMBL/GenBank/DDBJ databases">
        <title>Recovery of genomes from metagenomes via a dereplication, aggregation, and scoring strategy.</title>
        <authorList>
            <person name="Sieber C.M."/>
            <person name="Probst A.J."/>
            <person name="Sharrar A."/>
            <person name="Thomas B.C."/>
            <person name="Hess M."/>
            <person name="Tringe S.G."/>
            <person name="Banfield J.F."/>
        </authorList>
    </citation>
    <scope>NUCLEOTIDE SEQUENCE [LARGE SCALE GENOMIC DNA]</scope>
    <source>
        <strain evidence="3">JGI_Cruoil_03_44_89</strain>
    </source>
</reference>
<dbReference type="PANTHER" id="PTHR42845:SF2">
    <property type="entry name" value="F420-NON-REDUCING HYDROGENASE VHU SUBUNIT G"/>
    <property type="match status" value="1"/>
</dbReference>
<dbReference type="InterPro" id="IPR037024">
    <property type="entry name" value="NiFe_Hase_small_N_sf"/>
</dbReference>
<protein>
    <submittedName>
        <fullName evidence="3">Oxidoreductase</fullName>
    </submittedName>
</protein>
<name>A0A235BYK1_UNCW3</name>
<keyword evidence="1" id="KW-0560">Oxidoreductase</keyword>
<organism evidence="3 4">
    <name type="scientific">candidate division WOR-3 bacterium JGI_Cruoil_03_44_89</name>
    <dbReference type="NCBI Taxonomy" id="1973748"/>
    <lineage>
        <taxon>Bacteria</taxon>
        <taxon>Bacteria division WOR-3</taxon>
    </lineage>
</organism>
<dbReference type="Gene3D" id="3.40.50.700">
    <property type="entry name" value="NADH:ubiquinone oxidoreductase-like, 20kDa subunit"/>
    <property type="match status" value="1"/>
</dbReference>
<evidence type="ECO:0000313" key="3">
    <source>
        <dbReference type="EMBL" id="OYD16625.1"/>
    </source>
</evidence>
<dbReference type="EMBL" id="NOZQ01000057">
    <property type="protein sequence ID" value="OYD16625.1"/>
    <property type="molecule type" value="Genomic_DNA"/>
</dbReference>
<dbReference type="InterPro" id="IPR006137">
    <property type="entry name" value="NADH_UbQ_OxRdtase-like_20kDa"/>
</dbReference>